<gene>
    <name evidence="1" type="ORF">FHR99_000725</name>
</gene>
<reference evidence="1 2" key="1">
    <citation type="submission" date="2020-08" db="EMBL/GenBank/DDBJ databases">
        <title>Genomic Encyclopedia of Type Strains, Phase III (KMG-III): the genomes of soil and plant-associated and newly described type strains.</title>
        <authorList>
            <person name="Whitman W."/>
        </authorList>
    </citation>
    <scope>NUCLEOTIDE SEQUENCE [LARGE SCALE GENOMIC DNA]</scope>
    <source>
        <strain evidence="1 2">CECT 8654</strain>
    </source>
</reference>
<evidence type="ECO:0000313" key="1">
    <source>
        <dbReference type="EMBL" id="MBB3046489.1"/>
    </source>
</evidence>
<sequence>MFSYLELVELPNGDIVLQRSDDDSEPLVVISFSEESRQFMAVPPLEVARAMIQAGIQVASESPEIAIEEELEGEEMLDSTVASKTVH</sequence>
<evidence type="ECO:0000313" key="2">
    <source>
        <dbReference type="Proteomes" id="UP000537130"/>
    </source>
</evidence>
<name>A0A7W4Z4G6_9GAMM</name>
<proteinExistence type="predicted"/>
<organism evidence="1 2">
    <name type="scientific">Litorivivens lipolytica</name>
    <dbReference type="NCBI Taxonomy" id="1524264"/>
    <lineage>
        <taxon>Bacteria</taxon>
        <taxon>Pseudomonadati</taxon>
        <taxon>Pseudomonadota</taxon>
        <taxon>Gammaproteobacteria</taxon>
        <taxon>Litorivivens</taxon>
    </lineage>
</organism>
<dbReference type="AlphaFoldDB" id="A0A7W4Z4G6"/>
<dbReference type="Proteomes" id="UP000537130">
    <property type="component" value="Unassembled WGS sequence"/>
</dbReference>
<keyword evidence="2" id="KW-1185">Reference proteome</keyword>
<protein>
    <submittedName>
        <fullName evidence="1">Uncharacterized protein</fullName>
    </submittedName>
</protein>
<comment type="caution">
    <text evidence="1">The sequence shown here is derived from an EMBL/GenBank/DDBJ whole genome shotgun (WGS) entry which is preliminary data.</text>
</comment>
<dbReference type="EMBL" id="JACHWY010000001">
    <property type="protein sequence ID" value="MBB3046489.1"/>
    <property type="molecule type" value="Genomic_DNA"/>
</dbReference>
<accession>A0A7W4Z4G6</accession>
<dbReference type="RefSeq" id="WP_183409181.1">
    <property type="nucleotide sequence ID" value="NZ_JACHWY010000001.1"/>
</dbReference>